<dbReference type="Pfam" id="PF14350">
    <property type="entry name" value="Beta_protein"/>
    <property type="match status" value="1"/>
</dbReference>
<dbReference type="RefSeq" id="WP_313997725.1">
    <property type="nucleotide sequence ID" value="NZ_JASJOT010000010.1"/>
</dbReference>
<organism evidence="1 2">
    <name type="scientific">Xanthocytophaga flava</name>
    <dbReference type="NCBI Taxonomy" id="3048013"/>
    <lineage>
        <taxon>Bacteria</taxon>
        <taxon>Pseudomonadati</taxon>
        <taxon>Bacteroidota</taxon>
        <taxon>Cytophagia</taxon>
        <taxon>Cytophagales</taxon>
        <taxon>Rhodocytophagaceae</taxon>
        <taxon>Xanthocytophaga</taxon>
    </lineage>
</organism>
<sequence>MRTVYSPVIKLRASEMQALKMLSLSTKNQIAPIIQLLPKEGKIQQKDYLNKRIKELSEAFAGSTMNFYADFDLLESSGTSNFSFMKTFLSMVSGIGINFVPVITQPQDTPRYRDLICNNYLANGICIKPPQYRLRNVSLDKLCTYLNKSLSSFIDHFKINESKVDILLDLNFIDHLDFEPTFDGFSLAEKMIHIIHGISNNKGYRSIIIAGGSFPKDLSDYGTDTETPIARLEWDIWNTIVEGCSEITLRYSDYGNIHPEFDPNQESHPGTCSIKYTVDNNFLILKGKLSHRHENGHGQYITKSNSLIAGSDYYGLDFSWGDRMIHDIANGLASSGNAGKWVQFTLNHHMTLITHILGISDGDVIPPFQLALLMR</sequence>
<reference evidence="1 2" key="1">
    <citation type="submission" date="2023-05" db="EMBL/GenBank/DDBJ databases">
        <authorList>
            <person name="Zhang X."/>
        </authorList>
    </citation>
    <scope>NUCLEOTIDE SEQUENCE [LARGE SCALE GENOMIC DNA]</scope>
    <source>
        <strain evidence="1 2">DM2B3-1</strain>
    </source>
</reference>
<evidence type="ECO:0000313" key="1">
    <source>
        <dbReference type="EMBL" id="MDJ1494517.1"/>
    </source>
</evidence>
<dbReference type="Proteomes" id="UP001228581">
    <property type="component" value="Unassembled WGS sequence"/>
</dbReference>
<dbReference type="InterPro" id="IPR025683">
    <property type="entry name" value="Protein_beta"/>
</dbReference>
<name>A0ABT7CLE4_9BACT</name>
<keyword evidence="2" id="KW-1185">Reference proteome</keyword>
<gene>
    <name evidence="1" type="ORF">QNI19_16350</name>
</gene>
<evidence type="ECO:0000313" key="2">
    <source>
        <dbReference type="Proteomes" id="UP001228581"/>
    </source>
</evidence>
<protein>
    <submittedName>
        <fullName evidence="1">Beta family protein</fullName>
    </submittedName>
</protein>
<comment type="caution">
    <text evidence="1">The sequence shown here is derived from an EMBL/GenBank/DDBJ whole genome shotgun (WGS) entry which is preliminary data.</text>
</comment>
<proteinExistence type="predicted"/>
<accession>A0ABT7CLE4</accession>
<dbReference type="EMBL" id="JASJOT010000010">
    <property type="protein sequence ID" value="MDJ1494517.1"/>
    <property type="molecule type" value="Genomic_DNA"/>
</dbReference>